<feature type="transmembrane region" description="Helical" evidence="7">
    <location>
        <begin position="181"/>
        <end position="202"/>
    </location>
</feature>
<dbReference type="InterPro" id="IPR036259">
    <property type="entry name" value="MFS_trans_sf"/>
</dbReference>
<dbReference type="GO" id="GO:0022857">
    <property type="term" value="F:transmembrane transporter activity"/>
    <property type="evidence" value="ECO:0007669"/>
    <property type="project" value="InterPro"/>
</dbReference>
<dbReference type="InterPro" id="IPR005829">
    <property type="entry name" value="Sugar_transporter_CS"/>
</dbReference>
<feature type="transmembrane region" description="Helical" evidence="7">
    <location>
        <begin position="498"/>
        <end position="519"/>
    </location>
</feature>
<dbReference type="Proteomes" id="UP000595374">
    <property type="component" value="Chromosome"/>
</dbReference>
<evidence type="ECO:0000256" key="7">
    <source>
        <dbReference type="SAM" id="Phobius"/>
    </source>
</evidence>
<keyword evidence="5 7" id="KW-0472">Membrane</keyword>
<dbReference type="GO" id="GO:0005886">
    <property type="term" value="C:plasma membrane"/>
    <property type="evidence" value="ECO:0007669"/>
    <property type="project" value="UniProtKB-SubCell"/>
</dbReference>
<feature type="transmembrane region" description="Helical" evidence="7">
    <location>
        <begin position="373"/>
        <end position="396"/>
    </location>
</feature>
<dbReference type="Gene3D" id="1.20.1250.20">
    <property type="entry name" value="MFS general substrate transporter like domains"/>
    <property type="match status" value="1"/>
</dbReference>
<dbReference type="PANTHER" id="PTHR23511:SF34">
    <property type="entry name" value="SYNAPTIC VESICLE GLYCOPROTEIN 2"/>
    <property type="match status" value="1"/>
</dbReference>
<feature type="transmembrane region" description="Helical" evidence="7">
    <location>
        <begin position="28"/>
        <end position="53"/>
    </location>
</feature>
<feature type="transmembrane region" description="Helical" evidence="7">
    <location>
        <begin position="403"/>
        <end position="423"/>
    </location>
</feature>
<feature type="transmembrane region" description="Helical" evidence="7">
    <location>
        <begin position="435"/>
        <end position="456"/>
    </location>
</feature>
<dbReference type="Pfam" id="PF07690">
    <property type="entry name" value="MFS_1"/>
    <property type="match status" value="1"/>
</dbReference>
<evidence type="ECO:0000256" key="3">
    <source>
        <dbReference type="ARBA" id="ARBA00022692"/>
    </source>
</evidence>
<dbReference type="RefSeq" id="WP_198499202.1">
    <property type="nucleotide sequence ID" value="NZ_CP065989.1"/>
</dbReference>
<organism evidence="9 10">
    <name type="scientific">Brevibacterium casei</name>
    <dbReference type="NCBI Taxonomy" id="33889"/>
    <lineage>
        <taxon>Bacteria</taxon>
        <taxon>Bacillati</taxon>
        <taxon>Actinomycetota</taxon>
        <taxon>Actinomycetes</taxon>
        <taxon>Micrococcales</taxon>
        <taxon>Brevibacteriaceae</taxon>
        <taxon>Brevibacterium</taxon>
    </lineage>
</organism>
<protein>
    <submittedName>
        <fullName evidence="9">MFS transporter</fullName>
    </submittedName>
</protein>
<evidence type="ECO:0000256" key="4">
    <source>
        <dbReference type="ARBA" id="ARBA00022989"/>
    </source>
</evidence>
<evidence type="ECO:0000256" key="2">
    <source>
        <dbReference type="ARBA" id="ARBA00022448"/>
    </source>
</evidence>
<feature type="transmembrane region" description="Helical" evidence="7">
    <location>
        <begin position="65"/>
        <end position="83"/>
    </location>
</feature>
<feature type="transmembrane region" description="Helical" evidence="7">
    <location>
        <begin position="468"/>
        <end position="492"/>
    </location>
</feature>
<comment type="subcellular location">
    <subcellularLocation>
        <location evidence="1">Cell membrane</location>
        <topology evidence="1">Multi-pass membrane protein</topology>
    </subcellularLocation>
</comment>
<dbReference type="PROSITE" id="PS00217">
    <property type="entry name" value="SUGAR_TRANSPORT_2"/>
    <property type="match status" value="1"/>
</dbReference>
<reference evidence="9 10" key="1">
    <citation type="submission" date="2020-12" db="EMBL/GenBank/DDBJ databases">
        <title>FDA dAtabase for Regulatory Grade micrObial Sequences (FDA-ARGOS): Supporting development and validation of Infectious Disease Dx tests.</title>
        <authorList>
            <person name="Sproer C."/>
            <person name="Gronow S."/>
            <person name="Severitt S."/>
            <person name="Schroder I."/>
            <person name="Tallon L."/>
            <person name="Sadzewicz L."/>
            <person name="Zhao X."/>
            <person name="Boylan J."/>
            <person name="Ott S."/>
            <person name="Bowen H."/>
            <person name="Vavikolanu K."/>
            <person name="Mehta A."/>
            <person name="Aluvathingal J."/>
            <person name="Nadendla S."/>
            <person name="Lowell S."/>
            <person name="Myers T."/>
            <person name="Yan Y."/>
            <person name="Sichtig H."/>
        </authorList>
    </citation>
    <scope>NUCLEOTIDE SEQUENCE [LARGE SCALE GENOMIC DNA]</scope>
    <source>
        <strain evidence="9 10">FDAARGOS_990</strain>
    </source>
</reference>
<gene>
    <name evidence="9" type="ORF">I6H47_15115</name>
</gene>
<evidence type="ECO:0000313" key="10">
    <source>
        <dbReference type="Proteomes" id="UP000595374"/>
    </source>
</evidence>
<dbReference type="PROSITE" id="PS50850">
    <property type="entry name" value="MFS"/>
    <property type="match status" value="1"/>
</dbReference>
<feature type="domain" description="Major facilitator superfamily (MFS) profile" evidence="8">
    <location>
        <begin position="29"/>
        <end position="523"/>
    </location>
</feature>
<feature type="transmembrane region" description="Helical" evidence="7">
    <location>
        <begin position="95"/>
        <end position="113"/>
    </location>
</feature>
<feature type="region of interest" description="Disordered" evidence="6">
    <location>
        <begin position="285"/>
        <end position="305"/>
    </location>
</feature>
<evidence type="ECO:0000256" key="5">
    <source>
        <dbReference type="ARBA" id="ARBA00023136"/>
    </source>
</evidence>
<evidence type="ECO:0000256" key="6">
    <source>
        <dbReference type="SAM" id="MobiDB-lite"/>
    </source>
</evidence>
<dbReference type="InterPro" id="IPR020846">
    <property type="entry name" value="MFS_dom"/>
</dbReference>
<evidence type="ECO:0000259" key="8">
    <source>
        <dbReference type="PROSITE" id="PS50850"/>
    </source>
</evidence>
<evidence type="ECO:0000313" key="9">
    <source>
        <dbReference type="EMBL" id="QQB14083.1"/>
    </source>
</evidence>
<evidence type="ECO:0000256" key="1">
    <source>
        <dbReference type="ARBA" id="ARBA00004651"/>
    </source>
</evidence>
<dbReference type="InterPro" id="IPR011701">
    <property type="entry name" value="MFS"/>
</dbReference>
<feature type="region of interest" description="Disordered" evidence="6">
    <location>
        <begin position="246"/>
        <end position="270"/>
    </location>
</feature>
<keyword evidence="4 7" id="KW-1133">Transmembrane helix</keyword>
<dbReference type="PANTHER" id="PTHR23511">
    <property type="entry name" value="SYNAPTIC VESICLE GLYCOPROTEIN 2"/>
    <property type="match status" value="1"/>
</dbReference>
<dbReference type="CDD" id="cd17316">
    <property type="entry name" value="MFS_SV2_like"/>
    <property type="match status" value="1"/>
</dbReference>
<dbReference type="AlphaFoldDB" id="A0A7T3ZYM4"/>
<keyword evidence="3 7" id="KW-0812">Transmembrane</keyword>
<sequence length="528" mass="55509">MTAAASTSTPTASDVIANLPWKWNTQGAIFLIGGLGFMFDAWDVALNGFLIPLLSEHWDLSVGEAAWIATANLIGMALGAFVWGGIADVIGRKKAFTLTLLVFSIFTVAGAFAPEFGWFIAFRFLAGFGLGGCIPVDYALVGEFTPSRHRGRVLTAMDGWWPIGASLCAFVSAWLLTMGDWRLIMLVMIIPALLTVAVRFGIPESPLYLASVGRTAEADAIIARLVERTGANVTTWTHDVPAAVSARDGHDSLGEGTGHRTQADRTRTDHTRTDAAVLREDAAITQGNSAGRQGDPAVTPGDSSGMEGNSAGLITSVSGQLRAASGQLVQLWQYSAKTTLVSWALFVSVLLVYYAALTWLPGILKKQGLGDQAAFLVTGAMTAVGILGVVVSALVVERLGRKLVLGVTAIVSAGLLVCVAVFIEASGSELSFAAKASIIGFGFVIQIAIPTLYTYVSELYPTRLRGSGFGWASAASRIATGIAPLVFGAFMWPVLGLVTTFALTGVLVVAAVVLMGFLARETTGEKLV</sequence>
<dbReference type="EMBL" id="CP065989">
    <property type="protein sequence ID" value="QQB14083.1"/>
    <property type="molecule type" value="Genomic_DNA"/>
</dbReference>
<feature type="transmembrane region" description="Helical" evidence="7">
    <location>
        <begin position="340"/>
        <end position="361"/>
    </location>
</feature>
<dbReference type="PROSITE" id="PS00216">
    <property type="entry name" value="SUGAR_TRANSPORT_1"/>
    <property type="match status" value="1"/>
</dbReference>
<name>A0A7T3ZYM4_9MICO</name>
<accession>A0A7T3ZYM4</accession>
<dbReference type="SUPFAM" id="SSF103473">
    <property type="entry name" value="MFS general substrate transporter"/>
    <property type="match status" value="1"/>
</dbReference>
<feature type="compositionally biased region" description="Basic and acidic residues" evidence="6">
    <location>
        <begin position="247"/>
        <end position="270"/>
    </location>
</feature>
<keyword evidence="2" id="KW-0813">Transport</keyword>
<proteinExistence type="predicted"/>